<comment type="caution">
    <text evidence="5">The sequence shown here is derived from an EMBL/GenBank/DDBJ whole genome shotgun (WGS) entry which is preliminary data.</text>
</comment>
<dbReference type="Pfam" id="PF03965">
    <property type="entry name" value="Penicillinase_R"/>
    <property type="match status" value="1"/>
</dbReference>
<evidence type="ECO:0000313" key="6">
    <source>
        <dbReference type="Proteomes" id="UP001596161"/>
    </source>
</evidence>
<sequence length="130" mass="14834">MAEKTNNIKPTESELEILQVLWQHGPNTVRFVNDELSKAKETGYTTTLKLMQIMHEKGMVNRDESGRSHIYSAAITETATQKQLLDRFLDTAFRGSALKLVMQALGNKKTSQQDLNEIRNLLDNLKKDEK</sequence>
<dbReference type="EMBL" id="JBHSKT010000005">
    <property type="protein sequence ID" value="MFC5271082.1"/>
    <property type="molecule type" value="Genomic_DNA"/>
</dbReference>
<dbReference type="InterPro" id="IPR005650">
    <property type="entry name" value="BlaI_family"/>
</dbReference>
<dbReference type="Proteomes" id="UP001596161">
    <property type="component" value="Unassembled WGS sequence"/>
</dbReference>
<dbReference type="Gene3D" id="1.10.4040.10">
    <property type="entry name" value="Penicillinase repressor domain"/>
    <property type="match status" value="1"/>
</dbReference>
<dbReference type="SUPFAM" id="SSF46785">
    <property type="entry name" value="Winged helix' DNA-binding domain"/>
    <property type="match status" value="1"/>
</dbReference>
<evidence type="ECO:0000256" key="1">
    <source>
        <dbReference type="ARBA" id="ARBA00011046"/>
    </source>
</evidence>
<accession>A0ABW0E9L7</accession>
<dbReference type="PIRSF" id="PIRSF019455">
    <property type="entry name" value="CopR_AtkY"/>
    <property type="match status" value="1"/>
</dbReference>
<dbReference type="Gene3D" id="1.10.10.10">
    <property type="entry name" value="Winged helix-like DNA-binding domain superfamily/Winged helix DNA-binding domain"/>
    <property type="match status" value="1"/>
</dbReference>
<dbReference type="InterPro" id="IPR036388">
    <property type="entry name" value="WH-like_DNA-bd_sf"/>
</dbReference>
<protein>
    <submittedName>
        <fullName evidence="5">BlaI/MecI/CopY family transcriptional regulator</fullName>
    </submittedName>
</protein>
<gene>
    <name evidence="5" type="ORF">ACFPIB_10705</name>
</gene>
<keyword evidence="4" id="KW-0804">Transcription</keyword>
<reference evidence="6" key="1">
    <citation type="journal article" date="2019" name="Int. J. Syst. Evol. Microbiol.">
        <title>The Global Catalogue of Microorganisms (GCM) 10K type strain sequencing project: providing services to taxonomists for standard genome sequencing and annotation.</title>
        <authorList>
            <consortium name="The Broad Institute Genomics Platform"/>
            <consortium name="The Broad Institute Genome Sequencing Center for Infectious Disease"/>
            <person name="Wu L."/>
            <person name="Ma J."/>
        </authorList>
    </citation>
    <scope>NUCLEOTIDE SEQUENCE [LARGE SCALE GENOMIC DNA]</scope>
    <source>
        <strain evidence="6">KACC 12602</strain>
    </source>
</reference>
<evidence type="ECO:0000256" key="4">
    <source>
        <dbReference type="ARBA" id="ARBA00023163"/>
    </source>
</evidence>
<comment type="similarity">
    <text evidence="1">Belongs to the BlaI transcriptional regulatory family.</text>
</comment>
<evidence type="ECO:0000256" key="3">
    <source>
        <dbReference type="ARBA" id="ARBA00023125"/>
    </source>
</evidence>
<keyword evidence="3" id="KW-0238">DNA-binding</keyword>
<keyword evidence="6" id="KW-1185">Reference proteome</keyword>
<evidence type="ECO:0000256" key="2">
    <source>
        <dbReference type="ARBA" id="ARBA00023015"/>
    </source>
</evidence>
<dbReference type="RefSeq" id="WP_378017448.1">
    <property type="nucleotide sequence ID" value="NZ_JBHSKT010000005.1"/>
</dbReference>
<organism evidence="5 6">
    <name type="scientific">Adhaeribacter terreus</name>
    <dbReference type="NCBI Taxonomy" id="529703"/>
    <lineage>
        <taxon>Bacteria</taxon>
        <taxon>Pseudomonadati</taxon>
        <taxon>Bacteroidota</taxon>
        <taxon>Cytophagia</taxon>
        <taxon>Cytophagales</taxon>
        <taxon>Hymenobacteraceae</taxon>
        <taxon>Adhaeribacter</taxon>
    </lineage>
</organism>
<keyword evidence="2" id="KW-0805">Transcription regulation</keyword>
<name>A0ABW0E9L7_9BACT</name>
<evidence type="ECO:0000313" key="5">
    <source>
        <dbReference type="EMBL" id="MFC5271082.1"/>
    </source>
</evidence>
<dbReference type="InterPro" id="IPR036390">
    <property type="entry name" value="WH_DNA-bd_sf"/>
</dbReference>
<proteinExistence type="inferred from homology"/>